<keyword evidence="3" id="KW-1185">Reference proteome</keyword>
<evidence type="ECO:0000313" key="2">
    <source>
        <dbReference type="EMBL" id="KAJ7216300.1"/>
    </source>
</evidence>
<evidence type="ECO:0000313" key="3">
    <source>
        <dbReference type="Proteomes" id="UP001219525"/>
    </source>
</evidence>
<protein>
    <submittedName>
        <fullName evidence="2">Uncharacterized protein</fullName>
    </submittedName>
</protein>
<feature type="region of interest" description="Disordered" evidence="1">
    <location>
        <begin position="1"/>
        <end position="28"/>
    </location>
</feature>
<comment type="caution">
    <text evidence="2">The sequence shown here is derived from an EMBL/GenBank/DDBJ whole genome shotgun (WGS) entry which is preliminary data.</text>
</comment>
<proteinExistence type="predicted"/>
<reference evidence="2" key="1">
    <citation type="submission" date="2023-03" db="EMBL/GenBank/DDBJ databases">
        <title>Massive genome expansion in bonnet fungi (Mycena s.s.) driven by repeated elements and novel gene families across ecological guilds.</title>
        <authorList>
            <consortium name="Lawrence Berkeley National Laboratory"/>
            <person name="Harder C.B."/>
            <person name="Miyauchi S."/>
            <person name="Viragh M."/>
            <person name="Kuo A."/>
            <person name="Thoen E."/>
            <person name="Andreopoulos B."/>
            <person name="Lu D."/>
            <person name="Skrede I."/>
            <person name="Drula E."/>
            <person name="Henrissat B."/>
            <person name="Morin E."/>
            <person name="Kohler A."/>
            <person name="Barry K."/>
            <person name="LaButti K."/>
            <person name="Morin E."/>
            <person name="Salamov A."/>
            <person name="Lipzen A."/>
            <person name="Mereny Z."/>
            <person name="Hegedus B."/>
            <person name="Baldrian P."/>
            <person name="Stursova M."/>
            <person name="Weitz H."/>
            <person name="Taylor A."/>
            <person name="Grigoriev I.V."/>
            <person name="Nagy L.G."/>
            <person name="Martin F."/>
            <person name="Kauserud H."/>
        </authorList>
    </citation>
    <scope>NUCLEOTIDE SEQUENCE</scope>
    <source>
        <strain evidence="2">9144</strain>
    </source>
</reference>
<dbReference type="Proteomes" id="UP001219525">
    <property type="component" value="Unassembled WGS sequence"/>
</dbReference>
<organism evidence="2 3">
    <name type="scientific">Mycena pura</name>
    <dbReference type="NCBI Taxonomy" id="153505"/>
    <lineage>
        <taxon>Eukaryota</taxon>
        <taxon>Fungi</taxon>
        <taxon>Dikarya</taxon>
        <taxon>Basidiomycota</taxon>
        <taxon>Agaricomycotina</taxon>
        <taxon>Agaricomycetes</taxon>
        <taxon>Agaricomycetidae</taxon>
        <taxon>Agaricales</taxon>
        <taxon>Marasmiineae</taxon>
        <taxon>Mycenaceae</taxon>
        <taxon>Mycena</taxon>
    </lineage>
</organism>
<gene>
    <name evidence="2" type="ORF">GGX14DRAFT_561873</name>
</gene>
<dbReference type="AlphaFoldDB" id="A0AAD6VQ40"/>
<dbReference type="EMBL" id="JARJCW010000015">
    <property type="protein sequence ID" value="KAJ7216300.1"/>
    <property type="molecule type" value="Genomic_DNA"/>
</dbReference>
<sequence>MAPPPPTFHPNSTPFAPSVTMSTPAPTNAAPTVPGLPMAINAVAVTAPHPLIGGWWATTSTFPAIQNMICPLYLLLAPTVEATDLEEGVMSEDF</sequence>
<evidence type="ECO:0000256" key="1">
    <source>
        <dbReference type="SAM" id="MobiDB-lite"/>
    </source>
</evidence>
<name>A0AAD6VQ40_9AGAR</name>
<accession>A0AAD6VQ40</accession>